<dbReference type="GO" id="GO:0006508">
    <property type="term" value="P:proteolysis"/>
    <property type="evidence" value="ECO:0007669"/>
    <property type="project" value="InterPro"/>
</dbReference>
<dbReference type="PANTHER" id="PTHR22946">
    <property type="entry name" value="DIENELACTONE HYDROLASE DOMAIN-CONTAINING PROTEIN-RELATED"/>
    <property type="match status" value="1"/>
</dbReference>
<sequence length="406" mass="44571">MAGVERTATRIAGFKSAEMDFQLMRLLGAAGAGGSTAGEVFAARAHMVNNDPREWPGAFSPLADRLVKMADQNVKQGHLPAAASALLRAANYYRSSEYYSDPYGDAALRFGQESRNAFIRAAGMLAHHIAAVDIPFEGHDLPGYFMQPVSGSADGRTVIIMTGFDGTGEELYFQSAADALSRGYNVLIAEGPGQVGCLRRYPDLLFRPDYEKPISAVIDYAVRHQKVAPERLALYGISYGGYFASRAAAHDQRIRALIVNSPIIDLGAYMRGFAHLESDEVPPDEDVSLAEVDEVPEQYMTQEIKLAFKSACRRFGVERFSEWIDVLRDYRVENLAAIQCPSLALVGAGEGDEAFRQHERFRQAVSGPVTSRVFEPEEGADMHCQLGNLPLSNAVIYNWLDNVFGK</sequence>
<feature type="domain" description="Peptidase S9 prolyl oligopeptidase catalytic" evidence="1">
    <location>
        <begin position="181"/>
        <end position="282"/>
    </location>
</feature>
<dbReference type="Gene3D" id="3.40.50.1820">
    <property type="entry name" value="alpha/beta hydrolase"/>
    <property type="match status" value="1"/>
</dbReference>
<dbReference type="EMBL" id="NQYH01000006">
    <property type="protein sequence ID" value="RIY40953.1"/>
    <property type="molecule type" value="Genomic_DNA"/>
</dbReference>
<keyword evidence="2" id="KW-0378">Hydrolase</keyword>
<name>A0A3A1YRT8_9BURK</name>
<dbReference type="PANTHER" id="PTHR22946:SF12">
    <property type="entry name" value="CONIDIAL PIGMENT BIOSYNTHESIS PROTEIN AYG1 (AFU_ORTHOLOGUE AFUA_2G17550)"/>
    <property type="match status" value="1"/>
</dbReference>
<dbReference type="SUPFAM" id="SSF53474">
    <property type="entry name" value="alpha/beta-Hydrolases"/>
    <property type="match status" value="1"/>
</dbReference>
<gene>
    <name evidence="2" type="ORF">CJP73_09185</name>
</gene>
<dbReference type="GO" id="GO:0004177">
    <property type="term" value="F:aminopeptidase activity"/>
    <property type="evidence" value="ECO:0007669"/>
    <property type="project" value="UniProtKB-KW"/>
</dbReference>
<dbReference type="InterPro" id="IPR050261">
    <property type="entry name" value="FrsA_esterase"/>
</dbReference>
<dbReference type="GO" id="GO:0008236">
    <property type="term" value="F:serine-type peptidase activity"/>
    <property type="evidence" value="ECO:0007669"/>
    <property type="project" value="InterPro"/>
</dbReference>
<dbReference type="AlphaFoldDB" id="A0A3A1YRT8"/>
<keyword evidence="2" id="KW-0645">Protease</keyword>
<reference evidence="2 3" key="1">
    <citation type="submission" date="2017-08" db="EMBL/GenBank/DDBJ databases">
        <title>Pusillimonas indicus sp. nov., a member of the family Alcaligenaceae isolated from surface seawater.</title>
        <authorList>
            <person name="Li J."/>
        </authorList>
    </citation>
    <scope>NUCLEOTIDE SEQUENCE [LARGE SCALE GENOMIC DNA]</scope>
    <source>
        <strain evidence="2 3">L52-1-41</strain>
    </source>
</reference>
<accession>A0A3A1YRT8</accession>
<dbReference type="InterPro" id="IPR001375">
    <property type="entry name" value="Peptidase_S9_cat"/>
</dbReference>
<dbReference type="InterPro" id="IPR029058">
    <property type="entry name" value="AB_hydrolase_fold"/>
</dbReference>
<evidence type="ECO:0000313" key="2">
    <source>
        <dbReference type="EMBL" id="RIY40953.1"/>
    </source>
</evidence>
<evidence type="ECO:0000259" key="1">
    <source>
        <dbReference type="Pfam" id="PF00326"/>
    </source>
</evidence>
<evidence type="ECO:0000313" key="3">
    <source>
        <dbReference type="Proteomes" id="UP000266206"/>
    </source>
</evidence>
<proteinExistence type="predicted"/>
<dbReference type="RefSeq" id="WP_119516225.1">
    <property type="nucleotide sequence ID" value="NZ_NQYH01000006.1"/>
</dbReference>
<dbReference type="Proteomes" id="UP000266206">
    <property type="component" value="Unassembled WGS sequence"/>
</dbReference>
<keyword evidence="2" id="KW-0031">Aminopeptidase</keyword>
<dbReference type="Gene3D" id="1.20.1440.110">
    <property type="entry name" value="acylaminoacyl peptidase"/>
    <property type="match status" value="1"/>
</dbReference>
<organism evidence="2 3">
    <name type="scientific">Neopusillimonas maritima</name>
    <dbReference type="NCBI Taxonomy" id="2026239"/>
    <lineage>
        <taxon>Bacteria</taxon>
        <taxon>Pseudomonadati</taxon>
        <taxon>Pseudomonadota</taxon>
        <taxon>Betaproteobacteria</taxon>
        <taxon>Burkholderiales</taxon>
        <taxon>Alcaligenaceae</taxon>
        <taxon>Neopusillimonas</taxon>
    </lineage>
</organism>
<comment type="caution">
    <text evidence="2">The sequence shown here is derived from an EMBL/GenBank/DDBJ whole genome shotgun (WGS) entry which is preliminary data.</text>
</comment>
<dbReference type="Pfam" id="PF00326">
    <property type="entry name" value="Peptidase_S9"/>
    <property type="match status" value="1"/>
</dbReference>
<dbReference type="OrthoDB" id="9812921at2"/>
<protein>
    <submittedName>
        <fullName evidence="2">Dipeptidyl aminopeptidase</fullName>
    </submittedName>
</protein>